<comment type="caution">
    <text evidence="2">The sequence shown here is derived from an EMBL/GenBank/DDBJ whole genome shotgun (WGS) entry which is preliminary data.</text>
</comment>
<evidence type="ECO:0000313" key="3">
    <source>
        <dbReference type="Proteomes" id="UP001429745"/>
    </source>
</evidence>
<dbReference type="InterPro" id="IPR018960">
    <property type="entry name" value="DUF1990"/>
</dbReference>
<dbReference type="PIRSF" id="PIRSF010260">
    <property type="entry name" value="UCP010260"/>
    <property type="match status" value="1"/>
</dbReference>
<keyword evidence="3" id="KW-1185">Reference proteome</keyword>
<evidence type="ECO:0000259" key="1">
    <source>
        <dbReference type="Pfam" id="PF09348"/>
    </source>
</evidence>
<accession>A0ABX1KBK8</accession>
<reference evidence="2 3" key="1">
    <citation type="submission" date="2020-04" db="EMBL/GenBank/DDBJ databases">
        <title>CFH 90308 Microbacterium sp.</title>
        <authorList>
            <person name="Nie G."/>
            <person name="Ming H."/>
            <person name="Xia T."/>
        </authorList>
    </citation>
    <scope>NUCLEOTIDE SEQUENCE [LARGE SCALE GENOMIC DNA]</scope>
    <source>
        <strain evidence="2 3">CFH 90308</strain>
    </source>
</reference>
<name>A0ABX1KBK8_9MICO</name>
<proteinExistence type="predicted"/>
<gene>
    <name evidence="2" type="ORF">HF576_09175</name>
</gene>
<dbReference type="PANTHER" id="PTHR34202">
    <property type="entry name" value="UPF0548 PROTEIN"/>
    <property type="match status" value="1"/>
</dbReference>
<dbReference type="Proteomes" id="UP001429745">
    <property type="component" value="Unassembled WGS sequence"/>
</dbReference>
<feature type="domain" description="DUF1990" evidence="1">
    <location>
        <begin position="22"/>
        <end position="163"/>
    </location>
</feature>
<dbReference type="RefSeq" id="WP_168912492.1">
    <property type="nucleotide sequence ID" value="NZ_JABACI010000002.1"/>
</dbReference>
<dbReference type="InterPro" id="IPR014457">
    <property type="entry name" value="UCP010260"/>
</dbReference>
<evidence type="ECO:0000313" key="2">
    <source>
        <dbReference type="EMBL" id="NLP84020.1"/>
    </source>
</evidence>
<dbReference type="Pfam" id="PF09348">
    <property type="entry name" value="DUF1990"/>
    <property type="match status" value="1"/>
</dbReference>
<protein>
    <submittedName>
        <fullName evidence="2">DUF1990 family protein</fullName>
    </submittedName>
</protein>
<dbReference type="EMBL" id="JABACI010000002">
    <property type="protein sequence ID" value="NLP84020.1"/>
    <property type="molecule type" value="Genomic_DNA"/>
</dbReference>
<organism evidence="2 3">
    <name type="scientific">Microbacterium salsuginis</name>
    <dbReference type="NCBI Taxonomy" id="2722803"/>
    <lineage>
        <taxon>Bacteria</taxon>
        <taxon>Bacillati</taxon>
        <taxon>Actinomycetota</taxon>
        <taxon>Actinomycetes</taxon>
        <taxon>Micrococcales</taxon>
        <taxon>Microbacteriaceae</taxon>
        <taxon>Microbacterium</taxon>
    </lineage>
</organism>
<dbReference type="PANTHER" id="PTHR34202:SF1">
    <property type="entry name" value="UPF0548 PROTEIN"/>
    <property type="match status" value="1"/>
</dbReference>
<sequence>MTEAEGESLTRPGDPVWRGEARGFRRWERTAVLGTSDGVWRWAASEVLRWGVKTRSGFSVTPATTVRRGSRPIILAHPFGLSIREPVEVVDVVDTPDRVGFAYRTLAGHPISGEEAFIVHRDGATVLLTIRSLTRPASGQPWRALYPALLVAQSIARRRYVRALRHRASV</sequence>